<feature type="transmembrane region" description="Helical" evidence="1">
    <location>
        <begin position="144"/>
        <end position="163"/>
    </location>
</feature>
<feature type="transmembrane region" description="Helical" evidence="1">
    <location>
        <begin position="12"/>
        <end position="30"/>
    </location>
</feature>
<dbReference type="AlphaFoldDB" id="A0A7H0VF01"/>
<evidence type="ECO:0000313" key="2">
    <source>
        <dbReference type="EMBL" id="QNR24299.1"/>
    </source>
</evidence>
<keyword evidence="1" id="KW-1133">Transmembrane helix</keyword>
<keyword evidence="3" id="KW-1185">Reference proteome</keyword>
<dbReference type="InterPro" id="IPR032690">
    <property type="entry name" value="CarS"/>
</dbReference>
<keyword evidence="1" id="KW-0472">Membrane</keyword>
<sequence length="171" mass="19114">MNLSFHIQHYFIPLILANLSHMMIVRYGWFKALEIPLSNAHFGAHKTWRGIIFLSLFASMFSLPAAYGSGAIPLNQAALLGAGLGLSYALAELPNSYFKRKMGIASGQRSQSFPKLQVLIDKSDSLIGTLVFYSLFIHLEWPQIALLFSLGLALHLSLSFLIWQIGLKKEF</sequence>
<name>A0A7H0VF01_9FLAO</name>
<evidence type="ECO:0000256" key="1">
    <source>
        <dbReference type="SAM" id="Phobius"/>
    </source>
</evidence>
<dbReference type="EMBL" id="CP060139">
    <property type="protein sequence ID" value="QNR24299.1"/>
    <property type="molecule type" value="Genomic_DNA"/>
</dbReference>
<organism evidence="2 3">
    <name type="scientific">Croceimicrobium hydrocarbonivorans</name>
    <dbReference type="NCBI Taxonomy" id="2761580"/>
    <lineage>
        <taxon>Bacteria</taxon>
        <taxon>Pseudomonadati</taxon>
        <taxon>Bacteroidota</taxon>
        <taxon>Flavobacteriia</taxon>
        <taxon>Flavobacteriales</taxon>
        <taxon>Owenweeksiaceae</taxon>
        <taxon>Croceimicrobium</taxon>
    </lineage>
</organism>
<keyword evidence="1" id="KW-0812">Transmembrane</keyword>
<dbReference type="RefSeq" id="WP_210758826.1">
    <property type="nucleotide sequence ID" value="NZ_CP060139.1"/>
</dbReference>
<dbReference type="KEGG" id="chyd:H4K34_00230"/>
<accession>A0A7H0VF01</accession>
<proteinExistence type="predicted"/>
<gene>
    <name evidence="2" type="ORF">H4K34_00230</name>
</gene>
<dbReference type="Pfam" id="PF01864">
    <property type="entry name" value="CarS-like"/>
    <property type="match status" value="1"/>
</dbReference>
<protein>
    <submittedName>
        <fullName evidence="2">CDP-archaeol synthase</fullName>
    </submittedName>
</protein>
<dbReference type="Proteomes" id="UP000516305">
    <property type="component" value="Chromosome"/>
</dbReference>
<reference evidence="2 3" key="1">
    <citation type="submission" date="2020-08" db="EMBL/GenBank/DDBJ databases">
        <title>Croceimicrobium hydrocarbonivorans gen. nov., sp. nov., a novel marine bacterium isolated from a bacterial consortium that degrades polyethylene terephthalate.</title>
        <authorList>
            <person name="Liu R."/>
        </authorList>
    </citation>
    <scope>NUCLEOTIDE SEQUENCE [LARGE SCALE GENOMIC DNA]</scope>
    <source>
        <strain evidence="2 3">A20-9</strain>
    </source>
</reference>
<feature type="transmembrane region" description="Helical" evidence="1">
    <location>
        <begin position="51"/>
        <end position="72"/>
    </location>
</feature>
<evidence type="ECO:0000313" key="3">
    <source>
        <dbReference type="Proteomes" id="UP000516305"/>
    </source>
</evidence>